<evidence type="ECO:0000313" key="2">
    <source>
        <dbReference type="Proteomes" id="UP000605392"/>
    </source>
</evidence>
<reference evidence="1 2" key="1">
    <citation type="journal article" date="2019" name="Int. J. Syst. Evol. Microbiol.">
        <title>The Global Catalogue of Microorganisms (GCM) 10K type strain sequencing project: providing services to taxonomists for standard genome sequencing and annotation.</title>
        <authorList>
            <consortium name="The Broad Institute Genomics Platform"/>
            <consortium name="The Broad Institute Genome Sequencing Center for Infectious Disease"/>
            <person name="Wu L."/>
            <person name="Ma J."/>
        </authorList>
    </citation>
    <scope>NUCLEOTIDE SEQUENCE [LARGE SCALE GENOMIC DNA]</scope>
    <source>
        <strain evidence="1 2">CGMCC 1.12720</strain>
    </source>
</reference>
<sequence>MADTPRPAPVSFPEFQTVSTEAWQERIRRDLKGADPAALLWHTSEGFDVQPFYHKEALETLGDLPSPLLPEPAAPDRAWRNVPVVRVAPQNSGHDAVDQARISLDRGADGVHFIFTDDASTFDVDYLHSFLPLETTFIGYSVPHHPSSLLGRLLAASNELGGFLLTDPLTHHHNSEFASHLSELRTVIKLTQHLSKFKALTVDASFFGNRGGTNTQQIGYALNVAATYLQALPNADMSVADVATAMQLHLAIGTSYFLEIAKLRAVRRLWATLLHAFDLPPSLATTLRIHTSTSSWLQTTLDPHTNLLRFTTEAMAAVLGGATSLTVTPFDSLYREPSEFSERLARNLSIILREESQLGRVLDPAAGSYYLETLTDTLAREAWALFQATEAKGGLPKAWGTVLEELRIVSRQQFHRIATGEQVIVGSNRFTQAEEEFEFDPKKLLRSRSFDTTRAAYPTEVLRLVTAMHFRRQLQQNQRAAVVLLGQDANRAILESFLKTLPQEEQTSLPLPELAADTLSVLFSTPETVTLMYATVDQYHALAREVSAPDTADLSIHLPTLLSSDVATMQAAVERHGFQELSVNTYKTDDILARLQGKT</sequence>
<gene>
    <name evidence="1" type="ORF">GCM10011375_02070</name>
</gene>
<organism evidence="1 2">
    <name type="scientific">Hymenobacter qilianensis</name>
    <dbReference type="NCBI Taxonomy" id="1385715"/>
    <lineage>
        <taxon>Bacteria</taxon>
        <taxon>Pseudomonadati</taxon>
        <taxon>Bacteroidota</taxon>
        <taxon>Cytophagia</taxon>
        <taxon>Cytophagales</taxon>
        <taxon>Hymenobacteraceae</taxon>
        <taxon>Hymenobacter</taxon>
    </lineage>
</organism>
<evidence type="ECO:0000313" key="1">
    <source>
        <dbReference type="EMBL" id="GGF50164.1"/>
    </source>
</evidence>
<accession>A0ACB5PLD6</accession>
<dbReference type="EMBL" id="BMFN01000001">
    <property type="protein sequence ID" value="GGF50164.1"/>
    <property type="molecule type" value="Genomic_DNA"/>
</dbReference>
<dbReference type="Proteomes" id="UP000605392">
    <property type="component" value="Unassembled WGS sequence"/>
</dbReference>
<name>A0ACB5PLD6_9BACT</name>
<keyword evidence="2" id="KW-1185">Reference proteome</keyword>
<comment type="caution">
    <text evidence="1">The sequence shown here is derived from an EMBL/GenBank/DDBJ whole genome shotgun (WGS) entry which is preliminary data.</text>
</comment>
<protein>
    <submittedName>
        <fullName evidence="1">Uncharacterized protein</fullName>
    </submittedName>
</protein>
<proteinExistence type="predicted"/>